<evidence type="ECO:0000256" key="5">
    <source>
        <dbReference type="ARBA" id="ARBA00022575"/>
    </source>
</evidence>
<organism evidence="13 14">
    <name type="scientific">Nocardia bovistercoris</name>
    <dbReference type="NCBI Taxonomy" id="2785916"/>
    <lineage>
        <taxon>Bacteria</taxon>
        <taxon>Bacillati</taxon>
        <taxon>Actinomycetota</taxon>
        <taxon>Actinomycetes</taxon>
        <taxon>Mycobacteriales</taxon>
        <taxon>Nocardiaceae</taxon>
        <taxon>Nocardia</taxon>
    </lineage>
</organism>
<comment type="similarity">
    <text evidence="3">Belongs to the nitronate monooxygenase family. NMO class I subfamily.</text>
</comment>
<dbReference type="PANTHER" id="PTHR42747:SF3">
    <property type="entry name" value="NITRONATE MONOOXYGENASE-RELATED"/>
    <property type="match status" value="1"/>
</dbReference>
<keyword evidence="5" id="KW-0216">Detoxification</keyword>
<keyword evidence="14" id="KW-1185">Reference proteome</keyword>
<dbReference type="FunFam" id="3.20.20.70:FF:000154">
    <property type="entry name" value="Probable nitronate monooxygenase"/>
    <property type="match status" value="1"/>
</dbReference>
<dbReference type="SUPFAM" id="SSF51412">
    <property type="entry name" value="Inosine monophosphate dehydrogenase (IMPDH)"/>
    <property type="match status" value="1"/>
</dbReference>
<dbReference type="GO" id="GO:0018580">
    <property type="term" value="F:nitronate monooxygenase activity"/>
    <property type="evidence" value="ECO:0007669"/>
    <property type="project" value="InterPro"/>
</dbReference>
<evidence type="ECO:0000256" key="10">
    <source>
        <dbReference type="ARBA" id="ARBA00023033"/>
    </source>
</evidence>
<evidence type="ECO:0000256" key="8">
    <source>
        <dbReference type="ARBA" id="ARBA00022741"/>
    </source>
</evidence>
<accession>A0A931IDV7</accession>
<sequence length="351" mass="36332">MNAFTELAGIELPIVQGPFGGGLSTVELLGTVSDGGGLGSYGAHILDGQGIVELVAACRARTRRPFNINLWVPQPGEPTAAADADKDRLRPYYAELGVEPPHEIAMPDHAEQLAAILESAPPIASFVMGIPDAGFLAAARERGILTFGTATTVEEAVAVQAAGMDAVVASGSDAGGHRGAFLRPVHESLVGTFSLIPQVAQAVSIPVVAAGGIADGRGIAAALLLGADAVQIGTGFLATEQSGAHPVHRAALRSERARTTVLTRLFSGRTARGIANEFVRDMVAFESDVPAYPAQNALMTPIRQRAAQRGDLELLNLWSGQSAALAGSADASEYLAQLREYLSAAADPNRS</sequence>
<dbReference type="CDD" id="cd04730">
    <property type="entry name" value="NPD_like"/>
    <property type="match status" value="1"/>
</dbReference>
<dbReference type="Gene3D" id="3.20.20.70">
    <property type="entry name" value="Aldolase class I"/>
    <property type="match status" value="1"/>
</dbReference>
<keyword evidence="9" id="KW-0560">Oxidoreductase</keyword>
<protein>
    <recommendedName>
        <fullName evidence="4">Probable nitronate monooxygenase</fullName>
    </recommendedName>
    <alternativeName>
        <fullName evidence="11">Propionate 3-nitronate monooxygenase</fullName>
    </alternativeName>
</protein>
<evidence type="ECO:0000256" key="9">
    <source>
        <dbReference type="ARBA" id="ARBA00023002"/>
    </source>
</evidence>
<keyword evidence="6" id="KW-0285">Flavoprotein</keyword>
<proteinExistence type="inferred from homology"/>
<comment type="caution">
    <text evidence="13">The sequence shown here is derived from an EMBL/GenBank/DDBJ whole genome shotgun (WGS) entry which is preliminary data.</text>
</comment>
<comment type="function">
    <text evidence="2">Nitronate monooxygenase that uses molecular oxygen to catalyze the oxidative denitrification of alkyl nitronates. Acts on propionate 3-nitronate (P3N), the presumed physiological substrate. Probably functions in the detoxification of P3N, a metabolic poison produced by plants and fungi as a defense mechanism.</text>
</comment>
<evidence type="ECO:0000256" key="4">
    <source>
        <dbReference type="ARBA" id="ARBA00013457"/>
    </source>
</evidence>
<comment type="catalytic activity">
    <reaction evidence="12">
        <text>3 propionate 3-nitronate + 3 O2 + H2O = 3 3-oxopropanoate + 2 nitrate + nitrite + H2O2 + 3 H(+)</text>
        <dbReference type="Rhea" id="RHEA:57332"/>
        <dbReference type="ChEBI" id="CHEBI:15377"/>
        <dbReference type="ChEBI" id="CHEBI:15378"/>
        <dbReference type="ChEBI" id="CHEBI:15379"/>
        <dbReference type="ChEBI" id="CHEBI:16240"/>
        <dbReference type="ChEBI" id="CHEBI:16301"/>
        <dbReference type="ChEBI" id="CHEBI:17632"/>
        <dbReference type="ChEBI" id="CHEBI:33190"/>
        <dbReference type="ChEBI" id="CHEBI:136067"/>
    </reaction>
</comment>
<keyword evidence="8" id="KW-0547">Nucleotide-binding</keyword>
<dbReference type="InterPro" id="IPR013785">
    <property type="entry name" value="Aldolase_TIM"/>
</dbReference>
<dbReference type="InterPro" id="IPR004136">
    <property type="entry name" value="NMO"/>
</dbReference>
<evidence type="ECO:0000256" key="7">
    <source>
        <dbReference type="ARBA" id="ARBA00022643"/>
    </source>
</evidence>
<evidence type="ECO:0000313" key="13">
    <source>
        <dbReference type="EMBL" id="MBH0779634.1"/>
    </source>
</evidence>
<dbReference type="Proteomes" id="UP000655751">
    <property type="component" value="Unassembled WGS sequence"/>
</dbReference>
<dbReference type="RefSeq" id="WP_196151933.1">
    <property type="nucleotide sequence ID" value="NZ_JADMLG010000011.1"/>
</dbReference>
<dbReference type="Pfam" id="PF03060">
    <property type="entry name" value="NMO"/>
    <property type="match status" value="1"/>
</dbReference>
<evidence type="ECO:0000256" key="6">
    <source>
        <dbReference type="ARBA" id="ARBA00022630"/>
    </source>
</evidence>
<keyword evidence="7" id="KW-0288">FMN</keyword>
<gene>
    <name evidence="13" type="ORF">IT779_25515</name>
</gene>
<evidence type="ECO:0000256" key="1">
    <source>
        <dbReference type="ARBA" id="ARBA00001917"/>
    </source>
</evidence>
<evidence type="ECO:0000256" key="2">
    <source>
        <dbReference type="ARBA" id="ARBA00003535"/>
    </source>
</evidence>
<evidence type="ECO:0000256" key="11">
    <source>
        <dbReference type="ARBA" id="ARBA00031155"/>
    </source>
</evidence>
<evidence type="ECO:0000313" key="14">
    <source>
        <dbReference type="Proteomes" id="UP000655751"/>
    </source>
</evidence>
<comment type="cofactor">
    <cofactor evidence="1">
        <name>FMN</name>
        <dbReference type="ChEBI" id="CHEBI:58210"/>
    </cofactor>
</comment>
<evidence type="ECO:0000256" key="3">
    <source>
        <dbReference type="ARBA" id="ARBA00009881"/>
    </source>
</evidence>
<keyword evidence="10 13" id="KW-0503">Monooxygenase</keyword>
<evidence type="ECO:0000256" key="12">
    <source>
        <dbReference type="ARBA" id="ARBA00049401"/>
    </source>
</evidence>
<name>A0A931IDV7_9NOCA</name>
<dbReference type="AlphaFoldDB" id="A0A931IDV7"/>
<reference evidence="13" key="1">
    <citation type="submission" date="2020-11" db="EMBL/GenBank/DDBJ databases">
        <title>Nocardia NEAU-351.nov., a novel actinomycete isolated from the cow dung.</title>
        <authorList>
            <person name="Zhang X."/>
        </authorList>
    </citation>
    <scope>NUCLEOTIDE SEQUENCE</scope>
    <source>
        <strain evidence="13">NEAU-351</strain>
    </source>
</reference>
<dbReference type="PANTHER" id="PTHR42747">
    <property type="entry name" value="NITRONATE MONOOXYGENASE-RELATED"/>
    <property type="match status" value="1"/>
</dbReference>
<dbReference type="EMBL" id="JADMLG010000011">
    <property type="protein sequence ID" value="MBH0779634.1"/>
    <property type="molecule type" value="Genomic_DNA"/>
</dbReference>
<dbReference type="GO" id="GO:0000166">
    <property type="term" value="F:nucleotide binding"/>
    <property type="evidence" value="ECO:0007669"/>
    <property type="project" value="UniProtKB-KW"/>
</dbReference>
<dbReference type="GO" id="GO:0009636">
    <property type="term" value="P:response to toxic substance"/>
    <property type="evidence" value="ECO:0007669"/>
    <property type="project" value="UniProtKB-KW"/>
</dbReference>